<organism evidence="2 3">
    <name type="scientific">Elysia crispata</name>
    <name type="common">lettuce slug</name>
    <dbReference type="NCBI Taxonomy" id="231223"/>
    <lineage>
        <taxon>Eukaryota</taxon>
        <taxon>Metazoa</taxon>
        <taxon>Spiralia</taxon>
        <taxon>Lophotrochozoa</taxon>
        <taxon>Mollusca</taxon>
        <taxon>Gastropoda</taxon>
        <taxon>Heterobranchia</taxon>
        <taxon>Euthyneura</taxon>
        <taxon>Panpulmonata</taxon>
        <taxon>Sacoglossa</taxon>
        <taxon>Placobranchoidea</taxon>
        <taxon>Plakobranchidae</taxon>
        <taxon>Elysia</taxon>
    </lineage>
</organism>
<keyword evidence="3" id="KW-1185">Reference proteome</keyword>
<dbReference type="EMBL" id="JAWDGP010000221">
    <property type="protein sequence ID" value="KAK3802610.1"/>
    <property type="molecule type" value="Genomic_DNA"/>
</dbReference>
<name>A0AAE1BAM1_9GAST</name>
<feature type="region of interest" description="Disordered" evidence="1">
    <location>
        <begin position="399"/>
        <end position="421"/>
    </location>
</feature>
<sequence>MRNAALCFRRLILPLKGRGRPGVGCLLRENPLGADVRSPRVMHALEREQAANGPMDLSETVLEARASVKSDGCTAKVCVNKRLEYNLERSMGIEYTEMILYNKDGQMMDDKTRRAKINGAVGEHSSLTLIQLISKFQYLKDFLRNLLLTRRFHNLSDFLRNFLLSTRSHNLSDFLRNFLLTTRFHNLSDFLRNFLLITRSHNLKDFLRNFLLITRSHNLSDFLRNFLLIIRSHNLKDFLRNFLLITRSHNLSDFLRNFLLIIRSHNLKDFLRNFLLTTRSHNLSDFLKNFLLITRSHNLSDFLRNFLLIIKSHNLKNFLRNFLLTTRSHNLSDFLRNFLLITRSHNLKDFLRNFLLITRFHNLSDFLRNFLLITRSHNLKDFLRNFLLTTSSIPKQFTRPTSLRQPARYKPPGAESRARGRANQTRLLAQIGRAEPDTNPISRLSPAACRITSVPRERHPNKQRRPPTLLPLALLLLCPGRGVRSRTHGEIPTGEHLFSQHSATGLSSHTDRFKQRVPTGYQESHQVMRGCVVALRS</sequence>
<reference evidence="2" key="1">
    <citation type="journal article" date="2023" name="G3 (Bethesda)">
        <title>A reference genome for the long-term kleptoplast-retaining sea slug Elysia crispata morphotype clarki.</title>
        <authorList>
            <person name="Eastman K.E."/>
            <person name="Pendleton A.L."/>
            <person name="Shaikh M.A."/>
            <person name="Suttiyut T."/>
            <person name="Ogas R."/>
            <person name="Tomko P."/>
            <person name="Gavelis G."/>
            <person name="Widhalm J.R."/>
            <person name="Wisecaver J.H."/>
        </authorList>
    </citation>
    <scope>NUCLEOTIDE SEQUENCE</scope>
    <source>
        <strain evidence="2">ECLA1</strain>
    </source>
</reference>
<evidence type="ECO:0000256" key="1">
    <source>
        <dbReference type="SAM" id="MobiDB-lite"/>
    </source>
</evidence>
<gene>
    <name evidence="2" type="ORF">RRG08_010381</name>
</gene>
<evidence type="ECO:0000313" key="3">
    <source>
        <dbReference type="Proteomes" id="UP001283361"/>
    </source>
</evidence>
<dbReference type="AlphaFoldDB" id="A0AAE1BAM1"/>
<proteinExistence type="predicted"/>
<evidence type="ECO:0000313" key="2">
    <source>
        <dbReference type="EMBL" id="KAK3802610.1"/>
    </source>
</evidence>
<comment type="caution">
    <text evidence="2">The sequence shown here is derived from an EMBL/GenBank/DDBJ whole genome shotgun (WGS) entry which is preliminary data.</text>
</comment>
<protein>
    <submittedName>
        <fullName evidence="2">Uncharacterized protein</fullName>
    </submittedName>
</protein>
<accession>A0AAE1BAM1</accession>
<dbReference type="Proteomes" id="UP001283361">
    <property type="component" value="Unassembled WGS sequence"/>
</dbReference>